<keyword evidence="3" id="KW-1185">Reference proteome</keyword>
<accession>A0ABW5XLP0</accession>
<evidence type="ECO:0000313" key="3">
    <source>
        <dbReference type="Proteomes" id="UP001597601"/>
    </source>
</evidence>
<comment type="caution">
    <text evidence="2">The sequence shown here is derived from an EMBL/GenBank/DDBJ whole genome shotgun (WGS) entry which is preliminary data.</text>
</comment>
<protein>
    <submittedName>
        <fullName evidence="2">Uncharacterized protein</fullName>
    </submittedName>
</protein>
<name>A0ABW5XLP0_9SPHI</name>
<dbReference type="RefSeq" id="WP_377124800.1">
    <property type="nucleotide sequence ID" value="NZ_JBHUON010000005.1"/>
</dbReference>
<sequence length="157" mass="17566">MKKLTLILVFISFFCSLLAQEKKEKISTIYIIKSNSFGKEIVTRNLVMNSSNIASLDIMKNDDVKKRFGNSERLVVLVVTPKANVKLTSLKDFYNNKRLSPSKRSLPITVDGIPLASADDAIVDESSIETFNPKADSIVLKTSSYESFLKKKNAKID</sequence>
<dbReference type="EMBL" id="JBHUON010000005">
    <property type="protein sequence ID" value="MFD2864356.1"/>
    <property type="molecule type" value="Genomic_DNA"/>
</dbReference>
<evidence type="ECO:0000313" key="2">
    <source>
        <dbReference type="EMBL" id="MFD2864356.1"/>
    </source>
</evidence>
<dbReference type="Proteomes" id="UP001597601">
    <property type="component" value="Unassembled WGS sequence"/>
</dbReference>
<keyword evidence="1" id="KW-0732">Signal</keyword>
<evidence type="ECO:0000256" key="1">
    <source>
        <dbReference type="SAM" id="SignalP"/>
    </source>
</evidence>
<feature type="chain" id="PRO_5045576950" evidence="1">
    <location>
        <begin position="20"/>
        <end position="157"/>
    </location>
</feature>
<gene>
    <name evidence="2" type="ORF">ACFSYC_06610</name>
</gene>
<reference evidence="3" key="1">
    <citation type="journal article" date="2019" name="Int. J. Syst. Evol. Microbiol.">
        <title>The Global Catalogue of Microorganisms (GCM) 10K type strain sequencing project: providing services to taxonomists for standard genome sequencing and annotation.</title>
        <authorList>
            <consortium name="The Broad Institute Genomics Platform"/>
            <consortium name="The Broad Institute Genome Sequencing Center for Infectious Disease"/>
            <person name="Wu L."/>
            <person name="Ma J."/>
        </authorList>
    </citation>
    <scope>NUCLEOTIDE SEQUENCE [LARGE SCALE GENOMIC DNA]</scope>
    <source>
        <strain evidence="3">KCTC 52232</strain>
    </source>
</reference>
<feature type="signal peptide" evidence="1">
    <location>
        <begin position="1"/>
        <end position="19"/>
    </location>
</feature>
<organism evidence="2 3">
    <name type="scientific">Mucilaginibacter antarcticus</name>
    <dbReference type="NCBI Taxonomy" id="1855725"/>
    <lineage>
        <taxon>Bacteria</taxon>
        <taxon>Pseudomonadati</taxon>
        <taxon>Bacteroidota</taxon>
        <taxon>Sphingobacteriia</taxon>
        <taxon>Sphingobacteriales</taxon>
        <taxon>Sphingobacteriaceae</taxon>
        <taxon>Mucilaginibacter</taxon>
    </lineage>
</organism>
<proteinExistence type="predicted"/>